<name>A0A2U3DTL0_PURLI</name>
<feature type="domain" description="AB hydrolase-1" evidence="2">
    <location>
        <begin position="300"/>
        <end position="344"/>
    </location>
</feature>
<dbReference type="Pfam" id="PF00561">
    <property type="entry name" value="Abhydrolase_1"/>
    <property type="match status" value="1"/>
</dbReference>
<dbReference type="SUPFAM" id="SSF53474">
    <property type="entry name" value="alpha/beta-Hydrolases"/>
    <property type="match status" value="1"/>
</dbReference>
<dbReference type="EMBL" id="LCWV01000032">
    <property type="protein sequence ID" value="PWI65580.1"/>
    <property type="molecule type" value="Genomic_DNA"/>
</dbReference>
<dbReference type="InterPro" id="IPR029058">
    <property type="entry name" value="AB_hydrolase_fold"/>
</dbReference>
<dbReference type="InterPro" id="IPR050266">
    <property type="entry name" value="AB_hydrolase_sf"/>
</dbReference>
<dbReference type="InterPro" id="IPR000073">
    <property type="entry name" value="AB_hydrolase_1"/>
</dbReference>
<gene>
    <name evidence="3" type="ORF">PCL_06999</name>
</gene>
<evidence type="ECO:0000259" key="2">
    <source>
        <dbReference type="Pfam" id="PF00561"/>
    </source>
</evidence>
<comment type="caution">
    <text evidence="3">The sequence shown here is derived from an EMBL/GenBank/DDBJ whole genome shotgun (WGS) entry which is preliminary data.</text>
</comment>
<feature type="region of interest" description="Disordered" evidence="1">
    <location>
        <begin position="175"/>
        <end position="203"/>
    </location>
</feature>
<feature type="region of interest" description="Disordered" evidence="1">
    <location>
        <begin position="1"/>
        <end position="26"/>
    </location>
</feature>
<protein>
    <recommendedName>
        <fullName evidence="2">AB hydrolase-1 domain-containing protein</fullName>
    </recommendedName>
</protein>
<dbReference type="AlphaFoldDB" id="A0A2U3DTL0"/>
<reference evidence="3 4" key="1">
    <citation type="journal article" date="2016" name="Front. Microbiol.">
        <title>Genome and transcriptome sequences reveal the specific parasitism of the nematophagous Purpureocillium lilacinum 36-1.</title>
        <authorList>
            <person name="Xie J."/>
            <person name="Li S."/>
            <person name="Mo C."/>
            <person name="Xiao X."/>
            <person name="Peng D."/>
            <person name="Wang G."/>
            <person name="Xiao Y."/>
        </authorList>
    </citation>
    <scope>NUCLEOTIDE SEQUENCE [LARGE SCALE GENOMIC DNA]</scope>
    <source>
        <strain evidence="3 4">36-1</strain>
    </source>
</reference>
<evidence type="ECO:0000256" key="1">
    <source>
        <dbReference type="SAM" id="MobiDB-lite"/>
    </source>
</evidence>
<proteinExistence type="predicted"/>
<dbReference type="PANTHER" id="PTHR43798:SF33">
    <property type="entry name" value="HYDROLASE, PUTATIVE (AFU_ORTHOLOGUE AFUA_2G14860)-RELATED"/>
    <property type="match status" value="1"/>
</dbReference>
<organism evidence="3 4">
    <name type="scientific">Purpureocillium lilacinum</name>
    <name type="common">Paecilomyces lilacinus</name>
    <dbReference type="NCBI Taxonomy" id="33203"/>
    <lineage>
        <taxon>Eukaryota</taxon>
        <taxon>Fungi</taxon>
        <taxon>Dikarya</taxon>
        <taxon>Ascomycota</taxon>
        <taxon>Pezizomycotina</taxon>
        <taxon>Sordariomycetes</taxon>
        <taxon>Hypocreomycetidae</taxon>
        <taxon>Hypocreales</taxon>
        <taxon>Ophiocordycipitaceae</taxon>
        <taxon>Purpureocillium</taxon>
    </lineage>
</organism>
<dbReference type="Proteomes" id="UP000245956">
    <property type="component" value="Unassembled WGS sequence"/>
</dbReference>
<dbReference type="GO" id="GO:0016020">
    <property type="term" value="C:membrane"/>
    <property type="evidence" value="ECO:0007669"/>
    <property type="project" value="TreeGrafter"/>
</dbReference>
<dbReference type="PANTHER" id="PTHR43798">
    <property type="entry name" value="MONOACYLGLYCEROL LIPASE"/>
    <property type="match status" value="1"/>
</dbReference>
<evidence type="ECO:0000313" key="4">
    <source>
        <dbReference type="Proteomes" id="UP000245956"/>
    </source>
</evidence>
<sequence length="540" mass="58894">MPESGSCRGRTALLQDAPPHGRGCGAVEKLPTRNGVSMSDALLPRVSAQHRRLQQGAMTRCRRSCAHDDEAWPQSLYNGKQHSLATGGDYARSPWLPRPHSYATDYTHVRARTLSAAESVGPARQAAPSALIRLGPRARPAAALEPLISTKSIPRTATACLSLYIWLRPALGEPSRPRKHITSRARESARSTSSRAALPYPPDVFPGGRDAETEYGTIKVFEWGPEDGEKVLLMHGIGTPCVALGDMAKEFVERGTLVAEQRLDFFGRGYSDAPVDVPYDERLYTTQILLVLASSPLPWTGSSAFHLLGYSLGGALAASFAAYHPSLVRSLTLICPGGLVRPSHVSFKSRLLYTQGILPRWLVTALARRRLEPRRGASADVPEGEDADVDFDEVLVSVESRTGVRVGDVVKWQLAENEGFVGAYMSTIRNAPIYGQHDKVWVRLSDELARRRGPGRDIPAGLEGGRICLILAEKDPIVVKEEWIEDSRAVLGQDGVDVHVVGGGHEIAISKGREVADVAMTAWNRQERTIKIDDQSFIAL</sequence>
<evidence type="ECO:0000313" key="3">
    <source>
        <dbReference type="EMBL" id="PWI65580.1"/>
    </source>
</evidence>
<dbReference type="Gene3D" id="3.40.50.1820">
    <property type="entry name" value="alpha/beta hydrolase"/>
    <property type="match status" value="1"/>
</dbReference>
<accession>A0A2U3DTL0</accession>